<dbReference type="KEGG" id="apre:CNX65_32755"/>
<sequence length="107" mass="11859">MDKIRFAVLLYPHPTPAKGWLSDVICNEGPYSGQGARPYDQAVSAADGALDEMFAGLERQTVEVWTIHTSQQVASDLKLLSPTAMFRRLDALEGDGITVDRQKVRLR</sequence>
<dbReference type="Proteomes" id="UP000218505">
    <property type="component" value="Chromosome"/>
</dbReference>
<protein>
    <submittedName>
        <fullName evidence="1">Uncharacterized protein</fullName>
    </submittedName>
</protein>
<gene>
    <name evidence="1" type="ORF">CNX65_32755</name>
</gene>
<dbReference type="AlphaFoldDB" id="A0A290ZEV1"/>
<dbReference type="RefSeq" id="WP_096497164.1">
    <property type="nucleotide sequence ID" value="NZ_CP023445.1"/>
</dbReference>
<keyword evidence="2" id="KW-1185">Reference proteome</keyword>
<organism evidence="1 2">
    <name type="scientific">Actinosynnema pretiosum</name>
    <dbReference type="NCBI Taxonomy" id="42197"/>
    <lineage>
        <taxon>Bacteria</taxon>
        <taxon>Bacillati</taxon>
        <taxon>Actinomycetota</taxon>
        <taxon>Actinomycetes</taxon>
        <taxon>Pseudonocardiales</taxon>
        <taxon>Pseudonocardiaceae</taxon>
        <taxon>Actinosynnema</taxon>
    </lineage>
</organism>
<reference evidence="1" key="1">
    <citation type="submission" date="2017-09" db="EMBL/GenBank/DDBJ databases">
        <title>Complete Genome Sequence of ansamitocin-producing Bacterium Actinosynnema pretiosum X47.</title>
        <authorList>
            <person name="Cao G."/>
            <person name="Zong G."/>
            <person name="Zhong C."/>
            <person name="Fu J."/>
        </authorList>
    </citation>
    <scope>NUCLEOTIDE SEQUENCE [LARGE SCALE GENOMIC DNA]</scope>
    <source>
        <strain evidence="1">X47</strain>
    </source>
</reference>
<name>A0A290ZEV1_9PSEU</name>
<accession>A0A290ZEV1</accession>
<evidence type="ECO:0000313" key="2">
    <source>
        <dbReference type="Proteomes" id="UP000218505"/>
    </source>
</evidence>
<proteinExistence type="predicted"/>
<evidence type="ECO:0000313" key="1">
    <source>
        <dbReference type="EMBL" id="ATE57493.1"/>
    </source>
</evidence>
<dbReference type="EMBL" id="CP023445">
    <property type="protein sequence ID" value="ATE57493.1"/>
    <property type="molecule type" value="Genomic_DNA"/>
</dbReference>